<dbReference type="EMBL" id="JABSTR010000002">
    <property type="protein sequence ID" value="KAH9364759.1"/>
    <property type="molecule type" value="Genomic_DNA"/>
</dbReference>
<dbReference type="VEuPathDB" id="VectorBase:HLOH_064086"/>
<dbReference type="AlphaFoldDB" id="A0A9J6FPP8"/>
<comment type="caution">
    <text evidence="1">The sequence shown here is derived from an EMBL/GenBank/DDBJ whole genome shotgun (WGS) entry which is preliminary data.</text>
</comment>
<keyword evidence="2" id="KW-1185">Reference proteome</keyword>
<proteinExistence type="predicted"/>
<organism evidence="1 2">
    <name type="scientific">Haemaphysalis longicornis</name>
    <name type="common">Bush tick</name>
    <dbReference type="NCBI Taxonomy" id="44386"/>
    <lineage>
        <taxon>Eukaryota</taxon>
        <taxon>Metazoa</taxon>
        <taxon>Ecdysozoa</taxon>
        <taxon>Arthropoda</taxon>
        <taxon>Chelicerata</taxon>
        <taxon>Arachnida</taxon>
        <taxon>Acari</taxon>
        <taxon>Parasitiformes</taxon>
        <taxon>Ixodida</taxon>
        <taxon>Ixodoidea</taxon>
        <taxon>Ixodidae</taxon>
        <taxon>Haemaphysalinae</taxon>
        <taxon>Haemaphysalis</taxon>
    </lineage>
</organism>
<dbReference type="Proteomes" id="UP000821853">
    <property type="component" value="Chromosome 10"/>
</dbReference>
<sequence>MPFAAGAAVRAVTVKVNAFAFSPFEQPELPIRDPNAPSFEGDIVRAIQREALSDPGGIGLARRNAQAGMAASTLERNTIIGQRPIIIYCQKSVLQLKSAFAFVELADTGMIMAACHLPVLTESLFHTIRLYLNKKHVLVLKFGKAILSELQQGVG</sequence>
<name>A0A9J6FPP8_HAELO</name>
<accession>A0A9J6FPP8</accession>
<evidence type="ECO:0000313" key="2">
    <source>
        <dbReference type="Proteomes" id="UP000821853"/>
    </source>
</evidence>
<reference evidence="1 2" key="1">
    <citation type="journal article" date="2020" name="Cell">
        <title>Large-Scale Comparative Analyses of Tick Genomes Elucidate Their Genetic Diversity and Vector Capacities.</title>
        <authorList>
            <consortium name="Tick Genome and Microbiome Consortium (TIGMIC)"/>
            <person name="Jia N."/>
            <person name="Wang J."/>
            <person name="Shi W."/>
            <person name="Du L."/>
            <person name="Sun Y."/>
            <person name="Zhan W."/>
            <person name="Jiang J.F."/>
            <person name="Wang Q."/>
            <person name="Zhang B."/>
            <person name="Ji P."/>
            <person name="Bell-Sakyi L."/>
            <person name="Cui X.M."/>
            <person name="Yuan T.T."/>
            <person name="Jiang B.G."/>
            <person name="Yang W.F."/>
            <person name="Lam T.T."/>
            <person name="Chang Q.C."/>
            <person name="Ding S.J."/>
            <person name="Wang X.J."/>
            <person name="Zhu J.G."/>
            <person name="Ruan X.D."/>
            <person name="Zhao L."/>
            <person name="Wei J.T."/>
            <person name="Ye R.Z."/>
            <person name="Que T.C."/>
            <person name="Du C.H."/>
            <person name="Zhou Y.H."/>
            <person name="Cheng J.X."/>
            <person name="Dai P.F."/>
            <person name="Guo W.B."/>
            <person name="Han X.H."/>
            <person name="Huang E.J."/>
            <person name="Li L.F."/>
            <person name="Wei W."/>
            <person name="Gao Y.C."/>
            <person name="Liu J.Z."/>
            <person name="Shao H.Z."/>
            <person name="Wang X."/>
            <person name="Wang C.C."/>
            <person name="Yang T.C."/>
            <person name="Huo Q.B."/>
            <person name="Li W."/>
            <person name="Chen H.Y."/>
            <person name="Chen S.E."/>
            <person name="Zhou L.G."/>
            <person name="Ni X.B."/>
            <person name="Tian J.H."/>
            <person name="Sheng Y."/>
            <person name="Liu T."/>
            <person name="Pan Y.S."/>
            <person name="Xia L.Y."/>
            <person name="Li J."/>
            <person name="Zhao F."/>
            <person name="Cao W.C."/>
        </authorList>
    </citation>
    <scope>NUCLEOTIDE SEQUENCE [LARGE SCALE GENOMIC DNA]</scope>
    <source>
        <strain evidence="1">HaeL-2018</strain>
    </source>
</reference>
<gene>
    <name evidence="1" type="ORF">HPB48_019434</name>
</gene>
<protein>
    <submittedName>
        <fullName evidence="1">Uncharacterized protein</fullName>
    </submittedName>
</protein>
<evidence type="ECO:0000313" key="1">
    <source>
        <dbReference type="EMBL" id="KAH9364759.1"/>
    </source>
</evidence>